<keyword evidence="2" id="KW-1185">Reference proteome</keyword>
<proteinExistence type="predicted"/>
<dbReference type="InterPro" id="IPR003787">
    <property type="entry name" value="Sulphur_relay_DsrE/F-like"/>
</dbReference>
<dbReference type="Gene3D" id="3.40.1260.10">
    <property type="entry name" value="DsrEFH-like"/>
    <property type="match status" value="1"/>
</dbReference>
<dbReference type="AlphaFoldDB" id="A0AA43XK32"/>
<dbReference type="SUPFAM" id="SSF75169">
    <property type="entry name" value="DsrEFH-like"/>
    <property type="match status" value="1"/>
</dbReference>
<dbReference type="EMBL" id="SUMG01000007">
    <property type="protein sequence ID" value="NBG88345.1"/>
    <property type="molecule type" value="Genomic_DNA"/>
</dbReference>
<name>A0AA43XK32_9CLOT</name>
<comment type="caution">
    <text evidence="1">The sequence shown here is derived from an EMBL/GenBank/DDBJ whole genome shotgun (WGS) entry which is preliminary data.</text>
</comment>
<evidence type="ECO:0000313" key="2">
    <source>
        <dbReference type="Proteomes" id="UP000449710"/>
    </source>
</evidence>
<dbReference type="InterPro" id="IPR027396">
    <property type="entry name" value="DsrEFH-like"/>
</dbReference>
<gene>
    <name evidence="1" type="ORF">ISALK_07500</name>
</gene>
<dbReference type="RefSeq" id="WP_160720810.1">
    <property type="nucleotide sequence ID" value="NZ_SUMG01000007.1"/>
</dbReference>
<dbReference type="Pfam" id="PF02635">
    <property type="entry name" value="DsrE"/>
    <property type="match status" value="1"/>
</dbReference>
<accession>A0AA43XK32</accession>
<reference evidence="1 2" key="1">
    <citation type="submission" date="2019-04" db="EMBL/GenBank/DDBJ databases">
        <title>Isachenkonia alkalipeptolytica gen. nov. sp. nov. a new anaerobic, alkiliphilic organothrophic bacterium capable to reduce synthesized ferrihydrite isolated from a soda lake.</title>
        <authorList>
            <person name="Toshchakov S.V."/>
            <person name="Zavarzina D.G."/>
            <person name="Zhilina T.N."/>
            <person name="Kostrikina N.A."/>
            <person name="Kublanov I.V."/>
        </authorList>
    </citation>
    <scope>NUCLEOTIDE SEQUENCE [LARGE SCALE GENOMIC DNA]</scope>
    <source>
        <strain evidence="1 2">Z-1701</strain>
    </source>
</reference>
<sequence>MEKVVFFAFKGELLCFAHVLINALDMADQNMEAKIVMEGEAVKLLKELEESGNELYKQAKDRGLFDSICKACSAKMGVLEYNETTGIPISGEIKGHPSMSRYIKEGYRVITM</sequence>
<organism evidence="1 2">
    <name type="scientific">Isachenkonia alkalipeptolytica</name>
    <dbReference type="NCBI Taxonomy" id="2565777"/>
    <lineage>
        <taxon>Bacteria</taxon>
        <taxon>Bacillati</taxon>
        <taxon>Bacillota</taxon>
        <taxon>Clostridia</taxon>
        <taxon>Eubacteriales</taxon>
        <taxon>Clostridiaceae</taxon>
        <taxon>Isachenkonia</taxon>
    </lineage>
</organism>
<protein>
    <submittedName>
        <fullName evidence="1">Cytoplasmic protein</fullName>
    </submittedName>
</protein>
<dbReference type="Proteomes" id="UP000449710">
    <property type="component" value="Unassembled WGS sequence"/>
</dbReference>
<evidence type="ECO:0000313" key="1">
    <source>
        <dbReference type="EMBL" id="NBG88345.1"/>
    </source>
</evidence>